<dbReference type="NCBIfam" id="NF006990">
    <property type="entry name" value="PRK09455.1"/>
    <property type="match status" value="1"/>
</dbReference>
<dbReference type="InterPro" id="IPR033436">
    <property type="entry name" value="MucB/RseB_C"/>
</dbReference>
<dbReference type="Proteomes" id="UP000299580">
    <property type="component" value="Chromosome"/>
</dbReference>
<dbReference type="CDD" id="cd16327">
    <property type="entry name" value="RseB"/>
    <property type="match status" value="1"/>
</dbReference>
<comment type="subcellular location">
    <subcellularLocation>
        <location evidence="1">Periplasm</location>
    </subcellularLocation>
</comment>
<dbReference type="GO" id="GO:0045152">
    <property type="term" value="F:antisigma factor binding"/>
    <property type="evidence" value="ECO:0007669"/>
    <property type="project" value="TreeGrafter"/>
</dbReference>
<dbReference type="InterPro" id="IPR005588">
    <property type="entry name" value="MucB_RseB"/>
</dbReference>
<evidence type="ECO:0000256" key="5">
    <source>
        <dbReference type="SAM" id="SignalP"/>
    </source>
</evidence>
<dbReference type="GO" id="GO:0032885">
    <property type="term" value="P:regulation of polysaccharide biosynthetic process"/>
    <property type="evidence" value="ECO:0007669"/>
    <property type="project" value="TreeGrafter"/>
</dbReference>
<proteinExistence type="inferred from homology"/>
<evidence type="ECO:0000313" key="8">
    <source>
        <dbReference type="EMBL" id="QCR09376.1"/>
    </source>
</evidence>
<dbReference type="Pfam" id="PF03888">
    <property type="entry name" value="MucB_RseB"/>
    <property type="match status" value="1"/>
</dbReference>
<feature type="signal peptide" evidence="5">
    <location>
        <begin position="1"/>
        <end position="23"/>
    </location>
</feature>
<dbReference type="Gene3D" id="3.30.200.100">
    <property type="entry name" value="MucB/RseB, C-terminal domain"/>
    <property type="match status" value="1"/>
</dbReference>
<dbReference type="InterPro" id="IPR033434">
    <property type="entry name" value="MucB/RseB_N"/>
</dbReference>
<dbReference type="PANTHER" id="PTHR38782:SF1">
    <property type="entry name" value="SIGMA-E FACTOR REGULATORY PROTEIN RSEB"/>
    <property type="match status" value="1"/>
</dbReference>
<dbReference type="PIRSF" id="PIRSF005427">
    <property type="entry name" value="RseB"/>
    <property type="match status" value="1"/>
</dbReference>
<evidence type="ECO:0000256" key="2">
    <source>
        <dbReference type="ARBA" id="ARBA00008150"/>
    </source>
</evidence>
<feature type="domain" description="MucB/RseB N-terminal" evidence="6">
    <location>
        <begin position="30"/>
        <end position="211"/>
    </location>
</feature>
<evidence type="ECO:0000259" key="6">
    <source>
        <dbReference type="Pfam" id="PF03888"/>
    </source>
</evidence>
<dbReference type="RefSeq" id="WP_137714383.1">
    <property type="nucleotide sequence ID" value="NZ_CP034035.1"/>
</dbReference>
<dbReference type="OrthoDB" id="7067274at2"/>
<evidence type="ECO:0000256" key="3">
    <source>
        <dbReference type="ARBA" id="ARBA00022729"/>
    </source>
</evidence>
<feature type="domain" description="MucB/RseB C-terminal" evidence="7">
    <location>
        <begin position="220"/>
        <end position="314"/>
    </location>
</feature>
<gene>
    <name evidence="8" type="primary">rseB</name>
    <name evidence="8" type="ORF">EH207_13070</name>
</gene>
<dbReference type="KEGG" id="brb:EH207_13070"/>
<evidence type="ECO:0000313" key="9">
    <source>
        <dbReference type="Proteomes" id="UP000299580"/>
    </source>
</evidence>
<dbReference type="Gene3D" id="2.50.20.10">
    <property type="entry name" value="Lipoprotein localisation LolA/LolB/LppX"/>
    <property type="match status" value="1"/>
</dbReference>
<accession>A0A4P8QRZ9</accession>
<keyword evidence="3 5" id="KW-0732">Signal</keyword>
<dbReference type="GO" id="GO:0030288">
    <property type="term" value="C:outer membrane-bounded periplasmic space"/>
    <property type="evidence" value="ECO:0007669"/>
    <property type="project" value="TreeGrafter"/>
</dbReference>
<comment type="similarity">
    <text evidence="2">Belongs to the RseB family.</text>
</comment>
<dbReference type="Pfam" id="PF17188">
    <property type="entry name" value="MucB_RseB_C"/>
    <property type="match status" value="1"/>
</dbReference>
<evidence type="ECO:0000256" key="1">
    <source>
        <dbReference type="ARBA" id="ARBA00004418"/>
    </source>
</evidence>
<sequence>MKRVLFAACVLIGSLFYSTIAPAQTQTESGALLQQMNSASRSLNYELSFINITQQGFESVRYRHARLNNRSLAQLVLMDGPRREIVQRGNEISYFDSGLEPFTLVGDHIVDSLPALVYADFKKLAMFYDFVPADGRVRIADRLAVGIRIISRDATRYSYAVWIDAQSKLPLRIDLQDRNGERLEQFLATSLIINDEIVEALRPLDKVDLPPSLPAPTPENDNFAWSAEWLPVGMKEISHSRRILPGSNLPIEMRLYSDGLFSFSINVSPVPEVRPEQAIRNGRRSIYTEIRNNNEITVVGEIPPDTAKRIADNIIQKAQ</sequence>
<dbReference type="InterPro" id="IPR038484">
    <property type="entry name" value="MucB/RseB_C_sf"/>
</dbReference>
<dbReference type="AlphaFoldDB" id="A0A4P8QRZ9"/>
<dbReference type="EMBL" id="CP034035">
    <property type="protein sequence ID" value="QCR09376.1"/>
    <property type="molecule type" value="Genomic_DNA"/>
</dbReference>
<feature type="chain" id="PRO_5020448098" evidence="5">
    <location>
        <begin position="24"/>
        <end position="319"/>
    </location>
</feature>
<protein>
    <submittedName>
        <fullName evidence="8">Sigma-E factor regulatory protein RseB</fullName>
    </submittedName>
</protein>
<keyword evidence="4" id="KW-0574">Periplasm</keyword>
<name>A0A4P8QRZ9_9GAMM</name>
<evidence type="ECO:0000259" key="7">
    <source>
        <dbReference type="Pfam" id="PF17188"/>
    </source>
</evidence>
<keyword evidence="9" id="KW-1185">Reference proteome</keyword>
<dbReference type="PANTHER" id="PTHR38782">
    <property type="match status" value="1"/>
</dbReference>
<reference evidence="8 9" key="1">
    <citation type="submission" date="2018-11" db="EMBL/GenBank/DDBJ databases">
        <title>Genome sequences of Brenneria nigrifluens and Brenneria rubrifaciens.</title>
        <authorList>
            <person name="Poret-Peterson A.T."/>
            <person name="McClean A.E."/>
            <person name="Kluepfel D.A."/>
        </authorList>
    </citation>
    <scope>NUCLEOTIDE SEQUENCE [LARGE SCALE GENOMIC DNA]</scope>
    <source>
        <strain evidence="8 9">6D370</strain>
    </source>
</reference>
<evidence type="ECO:0000256" key="4">
    <source>
        <dbReference type="ARBA" id="ARBA00022764"/>
    </source>
</evidence>
<organism evidence="8 9">
    <name type="scientific">Brenneria rubrifaciens</name>
    <dbReference type="NCBI Taxonomy" id="55213"/>
    <lineage>
        <taxon>Bacteria</taxon>
        <taxon>Pseudomonadati</taxon>
        <taxon>Pseudomonadota</taxon>
        <taxon>Gammaproteobacteria</taxon>
        <taxon>Enterobacterales</taxon>
        <taxon>Pectobacteriaceae</taxon>
        <taxon>Brenneria</taxon>
    </lineage>
</organism>